<dbReference type="Pfam" id="PF08514">
    <property type="entry name" value="STAG"/>
    <property type="match status" value="1"/>
</dbReference>
<dbReference type="SUPFAM" id="SSF48371">
    <property type="entry name" value="ARM repeat"/>
    <property type="match status" value="1"/>
</dbReference>
<dbReference type="PANTHER" id="PTHR11199:SF0">
    <property type="entry name" value="LD34181P-RELATED"/>
    <property type="match status" value="1"/>
</dbReference>
<feature type="domain" description="SCD" evidence="3">
    <location>
        <begin position="357"/>
        <end position="442"/>
    </location>
</feature>
<dbReference type="InterPro" id="IPR011989">
    <property type="entry name" value="ARM-like"/>
</dbReference>
<dbReference type="Pfam" id="PF24571">
    <property type="entry name" value="HEAT_SCC3-SA"/>
    <property type="match status" value="1"/>
</dbReference>
<keyword evidence="5" id="KW-1185">Reference proteome</keyword>
<feature type="compositionally biased region" description="Basic and acidic residues" evidence="2">
    <location>
        <begin position="658"/>
        <end position="667"/>
    </location>
</feature>
<dbReference type="EMBL" id="JAVRRG010000005">
    <property type="protein sequence ID" value="KAK5100816.1"/>
    <property type="molecule type" value="Genomic_DNA"/>
</dbReference>
<feature type="coiled-coil region" evidence="1">
    <location>
        <begin position="300"/>
        <end position="348"/>
    </location>
</feature>
<dbReference type="InterPro" id="IPR013721">
    <property type="entry name" value="STAG"/>
</dbReference>
<protein>
    <submittedName>
        <fullName evidence="4">Cohesin complex subunit</fullName>
    </submittedName>
</protein>
<evidence type="ECO:0000256" key="1">
    <source>
        <dbReference type="SAM" id="Coils"/>
    </source>
</evidence>
<comment type="caution">
    <text evidence="4">The sequence shown here is derived from an EMBL/GenBank/DDBJ whole genome shotgun (WGS) entry which is preliminary data.</text>
</comment>
<keyword evidence="1" id="KW-0175">Coiled coil</keyword>
<dbReference type="PROSITE" id="PS51425">
    <property type="entry name" value="SCD"/>
    <property type="match status" value="1"/>
</dbReference>
<feature type="compositionally biased region" description="Acidic residues" evidence="2">
    <location>
        <begin position="54"/>
        <end position="83"/>
    </location>
</feature>
<dbReference type="Proteomes" id="UP001345013">
    <property type="component" value="Unassembled WGS sequence"/>
</dbReference>
<feature type="region of interest" description="Disordered" evidence="2">
    <location>
        <begin position="646"/>
        <end position="667"/>
    </location>
</feature>
<proteinExistence type="predicted"/>
<feature type="compositionally biased region" description="Basic residues" evidence="2">
    <location>
        <begin position="1005"/>
        <end position="1014"/>
    </location>
</feature>
<dbReference type="Gene3D" id="1.25.10.10">
    <property type="entry name" value="Leucine-rich Repeat Variant"/>
    <property type="match status" value="1"/>
</dbReference>
<evidence type="ECO:0000313" key="5">
    <source>
        <dbReference type="Proteomes" id="UP001345013"/>
    </source>
</evidence>
<dbReference type="InterPro" id="IPR039662">
    <property type="entry name" value="Cohesin_Scc3/SA"/>
</dbReference>
<organism evidence="4 5">
    <name type="scientific">Lithohypha guttulata</name>
    <dbReference type="NCBI Taxonomy" id="1690604"/>
    <lineage>
        <taxon>Eukaryota</taxon>
        <taxon>Fungi</taxon>
        <taxon>Dikarya</taxon>
        <taxon>Ascomycota</taxon>
        <taxon>Pezizomycotina</taxon>
        <taxon>Eurotiomycetes</taxon>
        <taxon>Chaetothyriomycetidae</taxon>
        <taxon>Chaetothyriales</taxon>
        <taxon>Trichomeriaceae</taxon>
        <taxon>Lithohypha</taxon>
    </lineage>
</organism>
<feature type="compositionally biased region" description="Acidic residues" evidence="2">
    <location>
        <begin position="1195"/>
        <end position="1222"/>
    </location>
</feature>
<accession>A0ABR0KMK4</accession>
<dbReference type="InterPro" id="IPR056396">
    <property type="entry name" value="HEAT_SCC3-SA"/>
</dbReference>
<feature type="compositionally biased region" description="Acidic residues" evidence="2">
    <location>
        <begin position="1027"/>
        <end position="1043"/>
    </location>
</feature>
<evidence type="ECO:0000256" key="2">
    <source>
        <dbReference type="SAM" id="MobiDB-lite"/>
    </source>
</evidence>
<name>A0ABR0KMK4_9EURO</name>
<sequence length="1222" mass="136136">MATTIATPVANGADRRRSGRTTHAPPIFSQEQHHGSVMDSAKRKRPAQAANGGDEVEDDEGPESEMDEDEDDDEEAEPDEEELREQRRKQRSKQTVAKPAAKRAKTTTGASTTLAIRSANAPSKAVSKAAKQKARSRPSQIQGTGLYADVFGKGLTADEAANTWHNVLESDHVAGMRDMVNFILQVAGCDERITVHDIEDVDHVHERLGDILAEYANQKPGDYPLSGKQKQFHGMRDVFSDFFRAIPRVLHNSKLMYDESAIYENLHIWAATMAGASYRSFRHTATTASLAMTTGQTEIAKELQKSIATTKQQLDNEKKKKSANKGRVAKLQEEMSTEEKKLEQIDAQLQDAFDTVYVHRYRDVEERLRVECATAMGTWILDYPTRFLEAKYLRYISWVMSDPHAPTRLEVMRQLKKIYAVKSNRHNLRSFTDRFRNRMVEMGARDADLNVRVESLEFLNQLRSLDLLEPEDIDTVGQLIFDNEPRVRKAVAHFFVSNIEDLYSASIEDFDAEQFNDALPDADSVDDPAEPCKSWIKFKCLAQTLGAQTRDSIASTGRKLEISGIEHLDSRYMVATQAIFSSMPELQEWESLAGYLLYDHSSISATNDASDISTAVQEAYKLDEGEDVILLDVLFCAARLSLQDATNTTQGQKGKKPTKADKDQLRAKQETAAHNLSVFIPQLHNKFGSDPHAATSILRLHQLFDPDLVDDVDEGEGDQSGLLDDVNKQFTTHSDAEVLAEASRALRAALGHESSKEAADKKVNELWHDLTLHTMSPLLAGQNVSQRGTLDREKARQLAGVTGRLAQLASVKDCCEIIEGKMSWQMSKSKRKSNESMMDIILQLVKRGEPDEDTPREAAALEDQTCRFALQILSLYYRWKVVAVRNAIMANEKSVLSTGTLTNLAIRKNDFVEAVLPVITSRRPLDSVRITATLSLVDLFVLFATLRHAEPSKGGLEDDVQTNLESLVTELSSTAMAAIMETHEKMERRLARKTNKRHLEFPLAKAHRANKRSRRDSATPAVNDHNADDDEVDRPPEDSDDEDAAGKRDKESDEESSSEDGDDVDSSPEEGGSAKEAKKKAALMAETSLCELTAKIVLAFLAGVVPKSNEVKARLQVNRTKLGKSYTQVIAYLDEKKEKSRARSKGTAAPKTPVKKAAAKKSAAVIEPMELSDDEIEDEEQREDYDPETLREQGLDDDPVEEANDEADDANDPAQDDEVMGD</sequence>
<dbReference type="PANTHER" id="PTHR11199">
    <property type="entry name" value="STROMAL ANTIGEN"/>
    <property type="match status" value="1"/>
</dbReference>
<feature type="region of interest" description="Disordered" evidence="2">
    <location>
        <begin position="993"/>
        <end position="1078"/>
    </location>
</feature>
<dbReference type="InterPro" id="IPR016024">
    <property type="entry name" value="ARM-type_fold"/>
</dbReference>
<evidence type="ECO:0000259" key="3">
    <source>
        <dbReference type="PROSITE" id="PS51425"/>
    </source>
</evidence>
<dbReference type="InterPro" id="IPR020839">
    <property type="entry name" value="SCD"/>
</dbReference>
<feature type="compositionally biased region" description="Acidic residues" evidence="2">
    <location>
        <begin position="1170"/>
        <end position="1187"/>
    </location>
</feature>
<dbReference type="Pfam" id="PF21581">
    <property type="entry name" value="SCD"/>
    <property type="match status" value="1"/>
</dbReference>
<reference evidence="4 5" key="1">
    <citation type="submission" date="2023-08" db="EMBL/GenBank/DDBJ databases">
        <title>Black Yeasts Isolated from many extreme environments.</title>
        <authorList>
            <person name="Coleine C."/>
            <person name="Stajich J.E."/>
            <person name="Selbmann L."/>
        </authorList>
    </citation>
    <scope>NUCLEOTIDE SEQUENCE [LARGE SCALE GENOMIC DNA]</scope>
    <source>
        <strain evidence="4 5">CCFEE 5885</strain>
    </source>
</reference>
<evidence type="ECO:0000313" key="4">
    <source>
        <dbReference type="EMBL" id="KAK5100816.1"/>
    </source>
</evidence>
<feature type="compositionally biased region" description="Acidic residues" evidence="2">
    <location>
        <begin position="1052"/>
        <end position="1068"/>
    </location>
</feature>
<feature type="region of interest" description="Disordered" evidence="2">
    <location>
        <begin position="1136"/>
        <end position="1222"/>
    </location>
</feature>
<gene>
    <name evidence="4" type="primary">IRR1</name>
    <name evidence="4" type="ORF">LTR24_000663</name>
</gene>
<feature type="region of interest" description="Disordered" evidence="2">
    <location>
        <begin position="1"/>
        <end position="111"/>
    </location>
</feature>